<organism evidence="14">
    <name type="scientific">Theileria annulata</name>
    <dbReference type="NCBI Taxonomy" id="5874"/>
    <lineage>
        <taxon>Eukaryota</taxon>
        <taxon>Sar</taxon>
        <taxon>Alveolata</taxon>
        <taxon>Apicomplexa</taxon>
        <taxon>Aconoidasida</taxon>
        <taxon>Piroplasmida</taxon>
        <taxon>Theileriidae</taxon>
        <taxon>Theileria</taxon>
    </lineage>
</organism>
<accession>A0A3B0MP42</accession>
<comment type="catalytic activity">
    <reaction evidence="10">
        <text>[protein]-C-terminal L-amino acid-glycyl-phosphatidylethanolamide + H2O = [protein]-C-terminal L-amino acid-glycine + a 1,2-diacyl-sn-glycero-3-phosphoethanolamine</text>
        <dbReference type="Rhea" id="RHEA:67548"/>
        <dbReference type="Rhea" id="RHEA-COMP:17323"/>
        <dbReference type="Rhea" id="RHEA-COMP:17324"/>
        <dbReference type="ChEBI" id="CHEBI:15377"/>
        <dbReference type="ChEBI" id="CHEBI:64612"/>
        <dbReference type="ChEBI" id="CHEBI:172940"/>
        <dbReference type="ChEBI" id="CHEBI:172941"/>
    </reaction>
    <physiologicalReaction direction="left-to-right" evidence="10">
        <dbReference type="Rhea" id="RHEA:67549"/>
    </physiologicalReaction>
</comment>
<dbReference type="PANTHER" id="PTHR22624:SF49">
    <property type="entry name" value="CYSTEINE PROTEASE"/>
    <property type="match status" value="1"/>
</dbReference>
<evidence type="ECO:0000256" key="6">
    <source>
        <dbReference type="ARBA" id="ARBA00022801"/>
    </source>
</evidence>
<comment type="similarity">
    <text evidence="2 11">Belongs to the peptidase C54 family.</text>
</comment>
<evidence type="ECO:0000256" key="8">
    <source>
        <dbReference type="ARBA" id="ARBA00022927"/>
    </source>
</evidence>
<dbReference type="SUPFAM" id="SSF54001">
    <property type="entry name" value="Cysteine proteinases"/>
    <property type="match status" value="1"/>
</dbReference>
<dbReference type="EMBL" id="UIVS01000002">
    <property type="protein sequence ID" value="SVP91555.1"/>
    <property type="molecule type" value="Genomic_DNA"/>
</dbReference>
<keyword evidence="7" id="KW-0788">Thiol protease</keyword>
<evidence type="ECO:0000256" key="1">
    <source>
        <dbReference type="ARBA" id="ARBA00004496"/>
    </source>
</evidence>
<dbReference type="GO" id="GO:0005737">
    <property type="term" value="C:cytoplasm"/>
    <property type="evidence" value="ECO:0007669"/>
    <property type="project" value="UniProtKB-SubCell"/>
</dbReference>
<evidence type="ECO:0000313" key="13">
    <source>
        <dbReference type="EMBL" id="SVP90946.1"/>
    </source>
</evidence>
<evidence type="ECO:0000256" key="10">
    <source>
        <dbReference type="ARBA" id="ARBA00029362"/>
    </source>
</evidence>
<keyword evidence="9 11" id="KW-0072">Autophagy</keyword>
<keyword evidence="4 11" id="KW-0963">Cytoplasm</keyword>
<dbReference type="PANTHER" id="PTHR22624">
    <property type="entry name" value="CYSTEINE PROTEASE ATG4"/>
    <property type="match status" value="1"/>
</dbReference>
<evidence type="ECO:0000256" key="3">
    <source>
        <dbReference type="ARBA" id="ARBA00022448"/>
    </source>
</evidence>
<dbReference type="InterPro" id="IPR005078">
    <property type="entry name" value="Peptidase_C54"/>
</dbReference>
<reference evidence="14" key="1">
    <citation type="submission" date="2018-07" db="EMBL/GenBank/DDBJ databases">
        <authorList>
            <person name="Quirk P.G."/>
            <person name="Krulwich T.A."/>
        </authorList>
    </citation>
    <scope>NUCLEOTIDE SEQUENCE</scope>
    <source>
        <strain evidence="14">Anand</strain>
    </source>
</reference>
<dbReference type="GO" id="GO:0000045">
    <property type="term" value="P:autophagosome assembly"/>
    <property type="evidence" value="ECO:0007669"/>
    <property type="project" value="TreeGrafter"/>
</dbReference>
<name>A0A3B0MP42_THEAN</name>
<evidence type="ECO:0000256" key="2">
    <source>
        <dbReference type="ARBA" id="ARBA00010958"/>
    </source>
</evidence>
<dbReference type="EMBL" id="UIVT01000002">
    <property type="protein sequence ID" value="SVP90946.1"/>
    <property type="molecule type" value="Genomic_DNA"/>
</dbReference>
<dbReference type="GO" id="GO:0035973">
    <property type="term" value="P:aggrephagy"/>
    <property type="evidence" value="ECO:0007669"/>
    <property type="project" value="TreeGrafter"/>
</dbReference>
<feature type="domain" description="Peptidase C54 catalytic" evidence="12">
    <location>
        <begin position="23"/>
        <end position="325"/>
    </location>
</feature>
<dbReference type="GO" id="GO:0019786">
    <property type="term" value="F:protein-phosphatidylethanolamide deconjugating activity"/>
    <property type="evidence" value="ECO:0007669"/>
    <property type="project" value="InterPro"/>
</dbReference>
<evidence type="ECO:0000256" key="9">
    <source>
        <dbReference type="ARBA" id="ARBA00023006"/>
    </source>
</evidence>
<dbReference type="GO" id="GO:0034727">
    <property type="term" value="P:piecemeal microautophagy of the nucleus"/>
    <property type="evidence" value="ECO:0007669"/>
    <property type="project" value="TreeGrafter"/>
</dbReference>
<keyword evidence="8 11" id="KW-0653">Protein transport</keyword>
<evidence type="ECO:0000256" key="11">
    <source>
        <dbReference type="RuleBase" id="RU363115"/>
    </source>
</evidence>
<dbReference type="Pfam" id="PF03416">
    <property type="entry name" value="Peptidase_C54"/>
    <property type="match status" value="1"/>
</dbReference>
<comment type="function">
    <text evidence="11">Cysteine protease that plays a key role in autophagy by mediating both proteolytic activation and delipidation of ATG8 family proteins.</text>
</comment>
<comment type="subcellular location">
    <subcellularLocation>
        <location evidence="1 11">Cytoplasm</location>
    </subcellularLocation>
</comment>
<evidence type="ECO:0000256" key="5">
    <source>
        <dbReference type="ARBA" id="ARBA00022670"/>
    </source>
</evidence>
<dbReference type="InterPro" id="IPR046792">
    <property type="entry name" value="Peptidase_C54_cat"/>
</dbReference>
<dbReference type="GO" id="GO:0000423">
    <property type="term" value="P:mitophagy"/>
    <property type="evidence" value="ECO:0007669"/>
    <property type="project" value="TreeGrafter"/>
</dbReference>
<dbReference type="GO" id="GO:0004197">
    <property type="term" value="F:cysteine-type endopeptidase activity"/>
    <property type="evidence" value="ECO:0007669"/>
    <property type="project" value="TreeGrafter"/>
</dbReference>
<gene>
    <name evidence="13" type="ORF">TAT_000165800</name>
    <name evidence="14" type="ORF">TAV_000166000</name>
</gene>
<dbReference type="VEuPathDB" id="PiroplasmaDB:TA13550"/>
<dbReference type="InterPro" id="IPR038765">
    <property type="entry name" value="Papain-like_cys_pep_sf"/>
</dbReference>
<evidence type="ECO:0000313" key="14">
    <source>
        <dbReference type="EMBL" id="SVP91555.1"/>
    </source>
</evidence>
<keyword evidence="3" id="KW-0813">Transport</keyword>
<dbReference type="GO" id="GO:0016485">
    <property type="term" value="P:protein processing"/>
    <property type="evidence" value="ECO:0007669"/>
    <property type="project" value="TreeGrafter"/>
</dbReference>
<evidence type="ECO:0000259" key="12">
    <source>
        <dbReference type="Pfam" id="PF03416"/>
    </source>
</evidence>
<dbReference type="EC" id="3.4.22.-" evidence="11"/>
<keyword evidence="5 11" id="KW-0645">Protease</keyword>
<keyword evidence="6 11" id="KW-0378">Hydrolase</keyword>
<evidence type="ECO:0000256" key="4">
    <source>
        <dbReference type="ARBA" id="ARBA00022490"/>
    </source>
</evidence>
<sequence>MSNVVRENVNVLYNKRLESRFGILFTYRYGLEYKFPRPINFKRRRLFNIFSPLNLSNGIVTIDSDKGWGCVLRSTQMAISQALLNLVLGPEFSVEQLEIRNRTPRNKKIDQSLLNIDTFEKLLNGLLDLDGVSAVSVILAQFYDDLNAVFSIYNFVIADYVLKTCTKFLHFGPTSAALCASKIINDLNLPINSIAFPDGVFHISDVREILEEKRNLLVWVSNKKKLDRIERECVRSMFRLSQFNGIIGGNLFNKSYYIFGTTNKRLYYNDPHLYCKKAFRSLEYVDIFRDFTSRRVKSMNWRYFNASFTLLFLFKDREDFQDFLENTFERKSIVESFPFEFITYGDLTFN</sequence>
<evidence type="ECO:0000256" key="7">
    <source>
        <dbReference type="ARBA" id="ARBA00022807"/>
    </source>
</evidence>
<dbReference type="GO" id="GO:0015031">
    <property type="term" value="P:protein transport"/>
    <property type="evidence" value="ECO:0007669"/>
    <property type="project" value="UniProtKB-KW"/>
</dbReference>
<proteinExistence type="inferred from homology"/>
<protein>
    <recommendedName>
        <fullName evidence="11">Cysteine protease</fullName>
        <ecNumber evidence="11">3.4.22.-</ecNumber>
    </recommendedName>
</protein>
<dbReference type="AlphaFoldDB" id="A0A3B0MP42"/>